<evidence type="ECO:0000256" key="1">
    <source>
        <dbReference type="ARBA" id="ARBA00004651"/>
    </source>
</evidence>
<feature type="transmembrane region" description="Helical" evidence="9">
    <location>
        <begin position="265"/>
        <end position="288"/>
    </location>
</feature>
<reference evidence="11 12" key="1">
    <citation type="submission" date="2024-10" db="EMBL/GenBank/DDBJ databases">
        <title>The Natural Products Discovery Center: Release of the First 8490 Sequenced Strains for Exploring Actinobacteria Biosynthetic Diversity.</title>
        <authorList>
            <person name="Kalkreuter E."/>
            <person name="Kautsar S.A."/>
            <person name="Yang D."/>
            <person name="Bader C.D."/>
            <person name="Teijaro C.N."/>
            <person name="Fluegel L."/>
            <person name="Davis C.M."/>
            <person name="Simpson J.R."/>
            <person name="Lauterbach L."/>
            <person name="Steele A.D."/>
            <person name="Gui C."/>
            <person name="Meng S."/>
            <person name="Li G."/>
            <person name="Viehrig K."/>
            <person name="Ye F."/>
            <person name="Su P."/>
            <person name="Kiefer A.F."/>
            <person name="Nichols A."/>
            <person name="Cepeda A.J."/>
            <person name="Yan W."/>
            <person name="Fan B."/>
            <person name="Jiang Y."/>
            <person name="Adhikari A."/>
            <person name="Zheng C.-J."/>
            <person name="Schuster L."/>
            <person name="Cowan T.M."/>
            <person name="Smanski M.J."/>
            <person name="Chevrette M.G."/>
            <person name="De Carvalho L.P.S."/>
            <person name="Shen B."/>
        </authorList>
    </citation>
    <scope>NUCLEOTIDE SEQUENCE [LARGE SCALE GENOMIC DNA]</scope>
    <source>
        <strain evidence="11 12">NPDC048320</strain>
    </source>
</reference>
<keyword evidence="7" id="KW-0046">Antibiotic resistance</keyword>
<feature type="transmembrane region" description="Helical" evidence="9">
    <location>
        <begin position="357"/>
        <end position="378"/>
    </location>
</feature>
<feature type="transmembrane region" description="Helical" evidence="9">
    <location>
        <begin position="136"/>
        <end position="156"/>
    </location>
</feature>
<evidence type="ECO:0000256" key="8">
    <source>
        <dbReference type="SAM" id="MobiDB-lite"/>
    </source>
</evidence>
<proteinExistence type="predicted"/>
<protein>
    <submittedName>
        <fullName evidence="11">MFS transporter</fullName>
    </submittedName>
</protein>
<keyword evidence="12" id="KW-1185">Reference proteome</keyword>
<keyword evidence="4 9" id="KW-0812">Transmembrane</keyword>
<dbReference type="PANTHER" id="PTHR42718">
    <property type="entry name" value="MAJOR FACILITATOR SUPERFAMILY MULTIDRUG TRANSPORTER MFSC"/>
    <property type="match status" value="1"/>
</dbReference>
<dbReference type="CDD" id="cd17321">
    <property type="entry name" value="MFS_MMR_MDR_like"/>
    <property type="match status" value="1"/>
</dbReference>
<dbReference type="Pfam" id="PF07690">
    <property type="entry name" value="MFS_1"/>
    <property type="match status" value="1"/>
</dbReference>
<organism evidence="11 12">
    <name type="scientific">Streptomyces cinerochromogenes</name>
    <dbReference type="NCBI Taxonomy" id="66422"/>
    <lineage>
        <taxon>Bacteria</taxon>
        <taxon>Bacillati</taxon>
        <taxon>Actinomycetota</taxon>
        <taxon>Actinomycetes</taxon>
        <taxon>Kitasatosporales</taxon>
        <taxon>Streptomycetaceae</taxon>
        <taxon>Streptomyces</taxon>
    </lineage>
</organism>
<dbReference type="InterPro" id="IPR020846">
    <property type="entry name" value="MFS_dom"/>
</dbReference>
<feature type="transmembrane region" description="Helical" evidence="9">
    <location>
        <begin position="74"/>
        <end position="100"/>
    </location>
</feature>
<dbReference type="InterPro" id="IPR005829">
    <property type="entry name" value="Sugar_transporter_CS"/>
</dbReference>
<feature type="transmembrane region" description="Helical" evidence="9">
    <location>
        <begin position="162"/>
        <end position="182"/>
    </location>
</feature>
<feature type="transmembrane region" description="Helical" evidence="9">
    <location>
        <begin position="220"/>
        <end position="244"/>
    </location>
</feature>
<evidence type="ECO:0000256" key="3">
    <source>
        <dbReference type="ARBA" id="ARBA00022475"/>
    </source>
</evidence>
<dbReference type="RefSeq" id="WP_392825350.1">
    <property type="nucleotide sequence ID" value="NZ_JBICYV010000031.1"/>
</dbReference>
<dbReference type="Gene3D" id="1.20.1720.10">
    <property type="entry name" value="Multidrug resistance protein D"/>
    <property type="match status" value="1"/>
</dbReference>
<dbReference type="SUPFAM" id="SSF103473">
    <property type="entry name" value="MFS general substrate transporter"/>
    <property type="match status" value="1"/>
</dbReference>
<feature type="transmembrane region" description="Helical" evidence="9">
    <location>
        <begin position="390"/>
        <end position="415"/>
    </location>
</feature>
<feature type="transmembrane region" description="Helical" evidence="9">
    <location>
        <begin position="106"/>
        <end position="124"/>
    </location>
</feature>
<keyword evidence="5 9" id="KW-1133">Transmembrane helix</keyword>
<evidence type="ECO:0000256" key="7">
    <source>
        <dbReference type="ARBA" id="ARBA00023251"/>
    </source>
</evidence>
<feature type="region of interest" description="Disordered" evidence="8">
    <location>
        <begin position="452"/>
        <end position="476"/>
    </location>
</feature>
<dbReference type="PANTHER" id="PTHR42718:SF46">
    <property type="entry name" value="BLR6921 PROTEIN"/>
    <property type="match status" value="1"/>
</dbReference>
<feature type="transmembrane region" description="Helical" evidence="9">
    <location>
        <begin position="326"/>
        <end position="345"/>
    </location>
</feature>
<evidence type="ECO:0000256" key="5">
    <source>
        <dbReference type="ARBA" id="ARBA00022989"/>
    </source>
</evidence>
<dbReference type="InterPro" id="IPR011701">
    <property type="entry name" value="MFS"/>
</dbReference>
<feature type="transmembrane region" description="Helical" evidence="9">
    <location>
        <begin position="427"/>
        <end position="447"/>
    </location>
</feature>
<keyword evidence="3" id="KW-1003">Cell membrane</keyword>
<dbReference type="PROSITE" id="PS00216">
    <property type="entry name" value="SUGAR_TRANSPORT_1"/>
    <property type="match status" value="1"/>
</dbReference>
<evidence type="ECO:0000313" key="12">
    <source>
        <dbReference type="Proteomes" id="UP001604267"/>
    </source>
</evidence>
<feature type="transmembrane region" description="Helical" evidence="9">
    <location>
        <begin position="194"/>
        <end position="214"/>
    </location>
</feature>
<evidence type="ECO:0000256" key="6">
    <source>
        <dbReference type="ARBA" id="ARBA00023136"/>
    </source>
</evidence>
<sequence>MSARKNLALLVLCAQLFLDSMDVSLMGVALPEMQDDMGLSAEQLQWIISGYAVAYGGFLLLGGRAADLFGRRRMFFWATAVFAVVSLAGGLVSSGGLLILTRVIKGVAAAFIAPAALSIITTTFPEGPERNRAMSMFGLTGASGYAAGLVFSGVLTSMSWRLTFFVPFVVAALVLLTVRSVIAPDEANEGRRPGFDAFGAVTATGGVLLLVFALTRAPEVGWGSSATVVSLVASVLLLVAFVVIQKRRNDPLVDLGIFRSRTLSTANLVGVAWACATIGWQFIALLYLQDTLHYSALKAGMAIVPMAASILVAVNIAPRIIGKAGLRVPAVIGLLLQGLGIFLFLRAGEDASYPAVLLPALVIHGLGNGTSFLSFNIAGVSGVANDKQGLAASLIQSAVQLGGGLGVAVGAAVLAGAATGGVSGYHHAFLAVGLFSLVGALASALGLGAPGGNEADTAPEEAVAPQQGAGLESGRA</sequence>
<keyword evidence="6 9" id="KW-0472">Membrane</keyword>
<dbReference type="Proteomes" id="UP001604267">
    <property type="component" value="Unassembled WGS sequence"/>
</dbReference>
<evidence type="ECO:0000259" key="10">
    <source>
        <dbReference type="PROSITE" id="PS50850"/>
    </source>
</evidence>
<gene>
    <name evidence="11" type="ORF">ACGFZB_39780</name>
</gene>
<dbReference type="EMBL" id="JBICYV010000031">
    <property type="protein sequence ID" value="MFG3016485.1"/>
    <property type="molecule type" value="Genomic_DNA"/>
</dbReference>
<dbReference type="Gene3D" id="1.20.1250.20">
    <property type="entry name" value="MFS general substrate transporter like domains"/>
    <property type="match status" value="1"/>
</dbReference>
<evidence type="ECO:0000256" key="2">
    <source>
        <dbReference type="ARBA" id="ARBA00022448"/>
    </source>
</evidence>
<evidence type="ECO:0000256" key="4">
    <source>
        <dbReference type="ARBA" id="ARBA00022692"/>
    </source>
</evidence>
<dbReference type="InterPro" id="IPR036259">
    <property type="entry name" value="MFS_trans_sf"/>
</dbReference>
<dbReference type="PROSITE" id="PS50850">
    <property type="entry name" value="MFS"/>
    <property type="match status" value="1"/>
</dbReference>
<name>A0ABW7BH29_9ACTN</name>
<evidence type="ECO:0000256" key="9">
    <source>
        <dbReference type="SAM" id="Phobius"/>
    </source>
</evidence>
<keyword evidence="2" id="KW-0813">Transport</keyword>
<accession>A0ABW7BH29</accession>
<comment type="subcellular location">
    <subcellularLocation>
        <location evidence="1">Cell membrane</location>
        <topology evidence="1">Multi-pass membrane protein</topology>
    </subcellularLocation>
</comment>
<comment type="caution">
    <text evidence="11">The sequence shown here is derived from an EMBL/GenBank/DDBJ whole genome shotgun (WGS) entry which is preliminary data.</text>
</comment>
<feature type="transmembrane region" description="Helical" evidence="9">
    <location>
        <begin position="294"/>
        <end position="314"/>
    </location>
</feature>
<feature type="domain" description="Major facilitator superfamily (MFS) profile" evidence="10">
    <location>
        <begin position="8"/>
        <end position="451"/>
    </location>
</feature>
<evidence type="ECO:0000313" key="11">
    <source>
        <dbReference type="EMBL" id="MFG3016485.1"/>
    </source>
</evidence>
<feature type="transmembrane region" description="Helical" evidence="9">
    <location>
        <begin position="43"/>
        <end position="62"/>
    </location>
</feature>